<organism evidence="1 2">
    <name type="scientific">Ktedonobacter racemifer DSM 44963</name>
    <dbReference type="NCBI Taxonomy" id="485913"/>
    <lineage>
        <taxon>Bacteria</taxon>
        <taxon>Bacillati</taxon>
        <taxon>Chloroflexota</taxon>
        <taxon>Ktedonobacteria</taxon>
        <taxon>Ktedonobacterales</taxon>
        <taxon>Ktedonobacteraceae</taxon>
        <taxon>Ktedonobacter</taxon>
    </lineage>
</organism>
<dbReference type="InParanoid" id="D6U8D2"/>
<dbReference type="RefSeq" id="WP_007922532.1">
    <property type="nucleotide sequence ID" value="NZ_ADVG01000005.1"/>
</dbReference>
<dbReference type="Proteomes" id="UP000004508">
    <property type="component" value="Unassembled WGS sequence"/>
</dbReference>
<keyword evidence="2" id="KW-1185">Reference proteome</keyword>
<proteinExistence type="predicted"/>
<dbReference type="EMBL" id="ADVG01000005">
    <property type="protein sequence ID" value="EFH80143.1"/>
    <property type="molecule type" value="Genomic_DNA"/>
</dbReference>
<accession>D6U8D2</accession>
<dbReference type="AlphaFoldDB" id="D6U8D2"/>
<comment type="caution">
    <text evidence="1">The sequence shown here is derived from an EMBL/GenBank/DDBJ whole genome shotgun (WGS) entry which is preliminary data.</text>
</comment>
<evidence type="ECO:0000313" key="2">
    <source>
        <dbReference type="Proteomes" id="UP000004508"/>
    </source>
</evidence>
<evidence type="ECO:0000313" key="1">
    <source>
        <dbReference type="EMBL" id="EFH80143.1"/>
    </source>
</evidence>
<reference evidence="1 2" key="1">
    <citation type="journal article" date="2011" name="Stand. Genomic Sci.">
        <title>Non-contiguous finished genome sequence and contextual data of the filamentous soil bacterium Ktedonobacter racemifer type strain (SOSP1-21).</title>
        <authorList>
            <person name="Chang Y.J."/>
            <person name="Land M."/>
            <person name="Hauser L."/>
            <person name="Chertkov O."/>
            <person name="Del Rio T.G."/>
            <person name="Nolan M."/>
            <person name="Copeland A."/>
            <person name="Tice H."/>
            <person name="Cheng J.F."/>
            <person name="Lucas S."/>
            <person name="Han C."/>
            <person name="Goodwin L."/>
            <person name="Pitluck S."/>
            <person name="Ivanova N."/>
            <person name="Ovchinikova G."/>
            <person name="Pati A."/>
            <person name="Chen A."/>
            <person name="Palaniappan K."/>
            <person name="Mavromatis K."/>
            <person name="Liolios K."/>
            <person name="Brettin T."/>
            <person name="Fiebig A."/>
            <person name="Rohde M."/>
            <person name="Abt B."/>
            <person name="Goker M."/>
            <person name="Detter J.C."/>
            <person name="Woyke T."/>
            <person name="Bristow J."/>
            <person name="Eisen J.A."/>
            <person name="Markowitz V."/>
            <person name="Hugenholtz P."/>
            <person name="Kyrpides N.C."/>
            <person name="Klenk H.P."/>
            <person name="Lapidus A."/>
        </authorList>
    </citation>
    <scope>NUCLEOTIDE SEQUENCE [LARGE SCALE GENOMIC DNA]</scope>
    <source>
        <strain evidence="2">DSM 44963</strain>
    </source>
</reference>
<gene>
    <name evidence="1" type="ORF">Krac_0704</name>
</gene>
<protein>
    <submittedName>
        <fullName evidence="1">Uncharacterized protein</fullName>
    </submittedName>
</protein>
<sequence>MKQKPETYMLVFQRSMTFRNICGDLTFVSSGEIVPGVELLQEIPAMSGSPAIYELAMTLDGEHKVLIVLKSLVILCREQSPKSSANKTKTTHAHAG</sequence>
<name>D6U8D2_KTERA</name>